<name>A0ABR8RLG2_9GAMM</name>
<gene>
    <name evidence="2" type="ORF">H9653_11400</name>
</gene>
<dbReference type="PANTHER" id="PTHR23131">
    <property type="entry name" value="ENDORIBONUCLEASE LACTB2"/>
    <property type="match status" value="1"/>
</dbReference>
<keyword evidence="3" id="KW-1185">Reference proteome</keyword>
<dbReference type="Proteomes" id="UP000606724">
    <property type="component" value="Unassembled WGS sequence"/>
</dbReference>
<reference evidence="2 3" key="1">
    <citation type="submission" date="2020-08" db="EMBL/GenBank/DDBJ databases">
        <title>A Genomic Blueprint of the Chicken Gut Microbiome.</title>
        <authorList>
            <person name="Gilroy R."/>
            <person name="Ravi A."/>
            <person name="Getino M."/>
            <person name="Pursley I."/>
            <person name="Horton D.L."/>
            <person name="Alikhan N.-F."/>
            <person name="Baker D."/>
            <person name="Gharbi K."/>
            <person name="Hall N."/>
            <person name="Watson M."/>
            <person name="Adriaenssens E.M."/>
            <person name="Foster-Nyarko E."/>
            <person name="Jarju S."/>
            <person name="Secka A."/>
            <person name="Antonio M."/>
            <person name="Oren A."/>
            <person name="Chaudhuri R."/>
            <person name="La Ragione R.M."/>
            <person name="Hildebrand F."/>
            <person name="Pallen M.J."/>
        </authorList>
    </citation>
    <scope>NUCLEOTIDE SEQUENCE [LARGE SCALE GENOMIC DNA]</scope>
    <source>
        <strain evidence="2 3">Sa4CVA2</strain>
    </source>
</reference>
<dbReference type="InterPro" id="IPR001279">
    <property type="entry name" value="Metallo-B-lactamas"/>
</dbReference>
<dbReference type="InterPro" id="IPR036866">
    <property type="entry name" value="RibonucZ/Hydroxyglut_hydro"/>
</dbReference>
<dbReference type="InterPro" id="IPR050662">
    <property type="entry name" value="Sec-metab_biosynth-thioest"/>
</dbReference>
<feature type="domain" description="Metallo-beta-lactamase" evidence="1">
    <location>
        <begin position="13"/>
        <end position="212"/>
    </location>
</feature>
<evidence type="ECO:0000259" key="1">
    <source>
        <dbReference type="SMART" id="SM00849"/>
    </source>
</evidence>
<evidence type="ECO:0000313" key="2">
    <source>
        <dbReference type="EMBL" id="MBD7948610.1"/>
    </source>
</evidence>
<sequence>MSLCQIVRLDGYIQSSYLAVYPDKLMLLDGGCRPDVALVLGYIKDTLKRPITDLKVVVVTHMHPDHAGGAHKLRKATGCLIVSAARDTQWYSGIGGQVMHLIDLGLAHYVAKRQGRPFKRLWYPAHLQPDLTVSDGDTVPHFDDWQVFETPGHTDRDLSLFHLPSREVYTADLIIKLRHKFVAPFPIYDPKVYIKSLQKVKDLQPSNVMMAHGCELGIDAATFDSLIAQAPKHRRTIKDTIKHKLLWRQDDGFSLRKRKR</sequence>
<dbReference type="Gene3D" id="3.60.15.10">
    <property type="entry name" value="Ribonuclease Z/Hydroxyacylglutathione hydrolase-like"/>
    <property type="match status" value="1"/>
</dbReference>
<dbReference type="SMART" id="SM00849">
    <property type="entry name" value="Lactamase_B"/>
    <property type="match status" value="1"/>
</dbReference>
<dbReference type="SUPFAM" id="SSF56281">
    <property type="entry name" value="Metallo-hydrolase/oxidoreductase"/>
    <property type="match status" value="1"/>
</dbReference>
<dbReference type="Pfam" id="PF00753">
    <property type="entry name" value="Lactamase_B"/>
    <property type="match status" value="1"/>
</dbReference>
<proteinExistence type="predicted"/>
<evidence type="ECO:0000313" key="3">
    <source>
        <dbReference type="Proteomes" id="UP000606724"/>
    </source>
</evidence>
<protein>
    <submittedName>
        <fullName evidence="2">MBL fold metallo-hydrolase</fullName>
    </submittedName>
</protein>
<organism evidence="2 3">
    <name type="scientific">Psychrobacter communis</name>
    <dbReference type="NCBI Taxonomy" id="2762238"/>
    <lineage>
        <taxon>Bacteria</taxon>
        <taxon>Pseudomonadati</taxon>
        <taxon>Pseudomonadota</taxon>
        <taxon>Gammaproteobacteria</taxon>
        <taxon>Moraxellales</taxon>
        <taxon>Moraxellaceae</taxon>
        <taxon>Psychrobacter</taxon>
    </lineage>
</organism>
<dbReference type="PANTHER" id="PTHR23131:SF0">
    <property type="entry name" value="ENDORIBONUCLEASE LACTB2"/>
    <property type="match status" value="1"/>
</dbReference>
<dbReference type="EMBL" id="JACSQR010000045">
    <property type="protein sequence ID" value="MBD7948610.1"/>
    <property type="molecule type" value="Genomic_DNA"/>
</dbReference>
<comment type="caution">
    <text evidence="2">The sequence shown here is derived from an EMBL/GenBank/DDBJ whole genome shotgun (WGS) entry which is preliminary data.</text>
</comment>
<dbReference type="RefSeq" id="WP_191692456.1">
    <property type="nucleotide sequence ID" value="NZ_JACSQR010000045.1"/>
</dbReference>
<accession>A0ABR8RLG2</accession>